<evidence type="ECO:0000256" key="5">
    <source>
        <dbReference type="ARBA" id="ARBA00022679"/>
    </source>
</evidence>
<evidence type="ECO:0000256" key="1">
    <source>
        <dbReference type="ARBA" id="ARBA00000085"/>
    </source>
</evidence>
<evidence type="ECO:0000256" key="7">
    <source>
        <dbReference type="ARBA" id="ARBA00023012"/>
    </source>
</evidence>
<dbReference type="InterPro" id="IPR005467">
    <property type="entry name" value="His_kinase_dom"/>
</dbReference>
<evidence type="ECO:0000256" key="8">
    <source>
        <dbReference type="SAM" id="Coils"/>
    </source>
</evidence>
<evidence type="ECO:0000256" key="3">
    <source>
        <dbReference type="ARBA" id="ARBA00012438"/>
    </source>
</evidence>
<dbReference type="SUPFAM" id="SSF55874">
    <property type="entry name" value="ATPase domain of HSP90 chaperone/DNA topoisomerase II/histidine kinase"/>
    <property type="match status" value="1"/>
</dbReference>
<evidence type="ECO:0000256" key="4">
    <source>
        <dbReference type="ARBA" id="ARBA00022553"/>
    </source>
</evidence>
<comment type="catalytic activity">
    <reaction evidence="1">
        <text>ATP + protein L-histidine = ADP + protein N-phospho-L-histidine.</text>
        <dbReference type="EC" id="2.7.13.3"/>
    </reaction>
</comment>
<dbReference type="PANTHER" id="PTHR45453">
    <property type="entry name" value="PHOSPHATE REGULON SENSOR PROTEIN PHOR"/>
    <property type="match status" value="1"/>
</dbReference>
<dbReference type="SMART" id="SM00388">
    <property type="entry name" value="HisKA"/>
    <property type="match status" value="1"/>
</dbReference>
<dbReference type="Gene3D" id="3.30.565.10">
    <property type="entry name" value="Histidine kinase-like ATPase, C-terminal domain"/>
    <property type="match status" value="1"/>
</dbReference>
<comment type="caution">
    <text evidence="12">The sequence shown here is derived from an EMBL/GenBank/DDBJ whole genome shotgun (WGS) entry which is preliminary data.</text>
</comment>
<comment type="subcellular location">
    <subcellularLocation>
        <location evidence="2">Membrane</location>
    </subcellularLocation>
</comment>
<evidence type="ECO:0000313" key="13">
    <source>
        <dbReference type="Proteomes" id="UP001519308"/>
    </source>
</evidence>
<proteinExistence type="predicted"/>
<gene>
    <name evidence="12" type="ORF">J2Z44_002217</name>
</gene>
<feature type="domain" description="Histidine kinase" evidence="10">
    <location>
        <begin position="282"/>
        <end position="497"/>
    </location>
</feature>
<dbReference type="SMART" id="SM00304">
    <property type="entry name" value="HAMP"/>
    <property type="match status" value="1"/>
</dbReference>
<keyword evidence="13" id="KW-1185">Reference proteome</keyword>
<feature type="transmembrane region" description="Helical" evidence="9">
    <location>
        <begin position="15"/>
        <end position="38"/>
    </location>
</feature>
<dbReference type="InterPro" id="IPR003660">
    <property type="entry name" value="HAMP_dom"/>
</dbReference>
<keyword evidence="9" id="KW-0812">Transmembrane</keyword>
<keyword evidence="9" id="KW-1133">Transmembrane helix</keyword>
<reference evidence="12 13" key="1">
    <citation type="submission" date="2021-03" db="EMBL/GenBank/DDBJ databases">
        <title>Genomic Encyclopedia of Type Strains, Phase IV (KMG-IV): sequencing the most valuable type-strain genomes for metagenomic binning, comparative biology and taxonomic classification.</title>
        <authorList>
            <person name="Goeker M."/>
        </authorList>
    </citation>
    <scope>NUCLEOTIDE SEQUENCE [LARGE SCALE GENOMIC DNA]</scope>
    <source>
        <strain evidence="12 13">DSM 28650</strain>
    </source>
</reference>
<name>A0ABS4K5G4_9CLOT</name>
<evidence type="ECO:0000259" key="10">
    <source>
        <dbReference type="PROSITE" id="PS50109"/>
    </source>
</evidence>
<dbReference type="SUPFAM" id="SSF47384">
    <property type="entry name" value="Homodimeric domain of signal transducing histidine kinase"/>
    <property type="match status" value="1"/>
</dbReference>
<evidence type="ECO:0000256" key="9">
    <source>
        <dbReference type="SAM" id="Phobius"/>
    </source>
</evidence>
<feature type="transmembrane region" description="Helical" evidence="9">
    <location>
        <begin position="179"/>
        <end position="199"/>
    </location>
</feature>
<dbReference type="CDD" id="cd00082">
    <property type="entry name" value="HisKA"/>
    <property type="match status" value="1"/>
</dbReference>
<keyword evidence="9" id="KW-0472">Membrane</keyword>
<dbReference type="InterPro" id="IPR003594">
    <property type="entry name" value="HATPase_dom"/>
</dbReference>
<keyword evidence="4" id="KW-0597">Phosphoprotein</keyword>
<keyword evidence="5" id="KW-0808">Transferase</keyword>
<evidence type="ECO:0000313" key="12">
    <source>
        <dbReference type="EMBL" id="MBP2022396.1"/>
    </source>
</evidence>
<dbReference type="PROSITE" id="PS50109">
    <property type="entry name" value="HIS_KIN"/>
    <property type="match status" value="1"/>
</dbReference>
<dbReference type="InterPro" id="IPR036890">
    <property type="entry name" value="HATPase_C_sf"/>
</dbReference>
<evidence type="ECO:0000256" key="2">
    <source>
        <dbReference type="ARBA" id="ARBA00004370"/>
    </source>
</evidence>
<evidence type="ECO:0000256" key="6">
    <source>
        <dbReference type="ARBA" id="ARBA00022777"/>
    </source>
</evidence>
<dbReference type="GO" id="GO:0016301">
    <property type="term" value="F:kinase activity"/>
    <property type="evidence" value="ECO:0007669"/>
    <property type="project" value="UniProtKB-KW"/>
</dbReference>
<dbReference type="EMBL" id="JAGGLL010000016">
    <property type="protein sequence ID" value="MBP2022396.1"/>
    <property type="molecule type" value="Genomic_DNA"/>
</dbReference>
<feature type="domain" description="HAMP" evidence="11">
    <location>
        <begin position="201"/>
        <end position="253"/>
    </location>
</feature>
<dbReference type="PRINTS" id="PR00344">
    <property type="entry name" value="BCTRLSENSOR"/>
</dbReference>
<dbReference type="SUPFAM" id="SSF158472">
    <property type="entry name" value="HAMP domain-like"/>
    <property type="match status" value="1"/>
</dbReference>
<dbReference type="Proteomes" id="UP001519308">
    <property type="component" value="Unassembled WGS sequence"/>
</dbReference>
<dbReference type="Pfam" id="PF00512">
    <property type="entry name" value="HisKA"/>
    <property type="match status" value="1"/>
</dbReference>
<evidence type="ECO:0000259" key="11">
    <source>
        <dbReference type="PROSITE" id="PS50885"/>
    </source>
</evidence>
<dbReference type="InterPro" id="IPR004358">
    <property type="entry name" value="Sig_transdc_His_kin-like_C"/>
</dbReference>
<dbReference type="PROSITE" id="PS50885">
    <property type="entry name" value="HAMP"/>
    <property type="match status" value="1"/>
</dbReference>
<accession>A0ABS4K5G4</accession>
<dbReference type="Pfam" id="PF00672">
    <property type="entry name" value="HAMP"/>
    <property type="match status" value="1"/>
</dbReference>
<dbReference type="RefSeq" id="WP_021281851.1">
    <property type="nucleotide sequence ID" value="NZ_JAGGLL010000016.1"/>
</dbReference>
<dbReference type="InterPro" id="IPR050351">
    <property type="entry name" value="BphY/WalK/GraS-like"/>
</dbReference>
<dbReference type="Gene3D" id="1.10.287.130">
    <property type="match status" value="1"/>
</dbReference>
<dbReference type="SMART" id="SM00387">
    <property type="entry name" value="HATPase_c"/>
    <property type="match status" value="1"/>
</dbReference>
<keyword evidence="6 12" id="KW-0418">Kinase</keyword>
<dbReference type="CDD" id="cd06225">
    <property type="entry name" value="HAMP"/>
    <property type="match status" value="1"/>
</dbReference>
<keyword evidence="7" id="KW-0902">Two-component regulatory system</keyword>
<sequence>MDGRITVRGSVAKKLFLITVILFISFLAFTLITQRVFFEKMYYNKKEVDIQSNVEKFRQILVLAQSEEEVLLAMKDFEDRYNTSMAIVDTERNITVVFNTGHKKIDADKQTLVKDIVNEFKYNSDLQQELNTRGKITFVATDPRSNTNSLVSVVVQNSQIVLGFTSMQSIKEAVGVIEIFYKYFYLAAIVIIILLSSVYTRMITSPLKRINKVAMKMGHLDFSEKCVVNSQDEIGSLANSLNFLSSELQHSLNSLQSANAKLRQDIDKERKLEIMRKEFIADVSHELKTPITLIKGYAEGIKDDVFSKEEVDYSLDVIISESDKMGNLVKDMLELSTLESETAVLKTEVCSIGQIIEGTIKKLTPSINEKKIKVHMDLERDLKFKGDCFKLEQVVTNFLTNAVRHTNLEGDIWISTKTIEGKGVVSFENSGAHIEEEALSKIWDKFYKEDKSRNRKLGGTGLGLSIVRKIIELHKGEYGVKNTERGVMFYFIIKREG</sequence>
<dbReference type="PANTHER" id="PTHR45453:SF3">
    <property type="entry name" value="HISTIDINE KINASE"/>
    <property type="match status" value="1"/>
</dbReference>
<dbReference type="EC" id="2.7.13.3" evidence="3"/>
<keyword evidence="8" id="KW-0175">Coiled coil</keyword>
<dbReference type="InterPro" id="IPR036097">
    <property type="entry name" value="HisK_dim/P_sf"/>
</dbReference>
<dbReference type="Gene3D" id="6.10.340.10">
    <property type="match status" value="1"/>
</dbReference>
<protein>
    <recommendedName>
        <fullName evidence="3">histidine kinase</fullName>
        <ecNumber evidence="3">2.7.13.3</ecNumber>
    </recommendedName>
</protein>
<dbReference type="InterPro" id="IPR003661">
    <property type="entry name" value="HisK_dim/P_dom"/>
</dbReference>
<dbReference type="Pfam" id="PF02518">
    <property type="entry name" value="HATPase_c"/>
    <property type="match status" value="1"/>
</dbReference>
<organism evidence="12 13">
    <name type="scientific">Clostridium punense</name>
    <dbReference type="NCBI Taxonomy" id="1054297"/>
    <lineage>
        <taxon>Bacteria</taxon>
        <taxon>Bacillati</taxon>
        <taxon>Bacillota</taxon>
        <taxon>Clostridia</taxon>
        <taxon>Eubacteriales</taxon>
        <taxon>Clostridiaceae</taxon>
        <taxon>Clostridium</taxon>
    </lineage>
</organism>
<feature type="coiled-coil region" evidence="8">
    <location>
        <begin position="245"/>
        <end position="272"/>
    </location>
</feature>